<dbReference type="Pfam" id="PF04977">
    <property type="entry name" value="DivIC"/>
    <property type="match status" value="1"/>
</dbReference>
<evidence type="ECO:0000313" key="1">
    <source>
        <dbReference type="EMBL" id="CAB4339257.1"/>
    </source>
</evidence>
<dbReference type="AlphaFoldDB" id="A0A6J5ZDU5"/>
<dbReference type="EMBL" id="CAESAN010000024">
    <property type="protein sequence ID" value="CAB4339257.1"/>
    <property type="molecule type" value="Genomic_DNA"/>
</dbReference>
<proteinExistence type="predicted"/>
<protein>
    <submittedName>
        <fullName evidence="1">Unannotated protein</fullName>
    </submittedName>
</protein>
<accession>A0A6J5ZDU5</accession>
<sequence length="84" mass="9339">MLILAVCVLVALLYLRPLVAIWSARGEASMRQQQVSKLESEHKALSKRVTDLRNPAALEREARRLGMVKPGEQAYVIKGLPSGR</sequence>
<organism evidence="1">
    <name type="scientific">freshwater metagenome</name>
    <dbReference type="NCBI Taxonomy" id="449393"/>
    <lineage>
        <taxon>unclassified sequences</taxon>
        <taxon>metagenomes</taxon>
        <taxon>ecological metagenomes</taxon>
    </lineage>
</organism>
<gene>
    <name evidence="1" type="ORF">UFOPK3547_00430</name>
</gene>
<dbReference type="InterPro" id="IPR007060">
    <property type="entry name" value="FtsL/DivIC"/>
</dbReference>
<name>A0A6J5ZDU5_9ZZZZ</name>
<reference evidence="1" key="1">
    <citation type="submission" date="2020-05" db="EMBL/GenBank/DDBJ databases">
        <authorList>
            <person name="Chiriac C."/>
            <person name="Salcher M."/>
            <person name="Ghai R."/>
            <person name="Kavagutti S V."/>
        </authorList>
    </citation>
    <scope>NUCLEOTIDE SEQUENCE</scope>
</reference>